<feature type="region of interest" description="Disordered" evidence="10">
    <location>
        <begin position="1904"/>
        <end position="2019"/>
    </location>
</feature>
<reference evidence="13" key="2">
    <citation type="submission" date="2022-06" db="UniProtKB">
        <authorList>
            <consortium name="EnsemblMetazoa"/>
        </authorList>
    </citation>
    <scope>IDENTIFICATION</scope>
    <source>
        <strain evidence="13">DF5081</strain>
    </source>
</reference>
<evidence type="ECO:0000256" key="4">
    <source>
        <dbReference type="ARBA" id="ARBA00023054"/>
    </source>
</evidence>
<feature type="compositionally biased region" description="Basic and acidic residues" evidence="10">
    <location>
        <begin position="1136"/>
        <end position="1173"/>
    </location>
</feature>
<dbReference type="FunFam" id="1.20.120.720:FF:000001">
    <property type="entry name" value="Myosin heavy chain, muscle"/>
    <property type="match status" value="1"/>
</dbReference>
<dbReference type="GO" id="GO:0072686">
    <property type="term" value="C:mitotic spindle"/>
    <property type="evidence" value="ECO:0007669"/>
    <property type="project" value="EnsemblMetazoa"/>
</dbReference>
<feature type="binding site" evidence="8">
    <location>
        <begin position="179"/>
        <end position="186"/>
    </location>
    <ligand>
        <name>ATP</name>
        <dbReference type="ChEBI" id="CHEBI:30616"/>
    </ligand>
</feature>
<dbReference type="SMART" id="SM00242">
    <property type="entry name" value="MYSc"/>
    <property type="match status" value="1"/>
</dbReference>
<feature type="domain" description="Myosin motor" evidence="11">
    <location>
        <begin position="86"/>
        <end position="793"/>
    </location>
</feature>
<evidence type="ECO:0000256" key="2">
    <source>
        <dbReference type="ARBA" id="ARBA00022741"/>
    </source>
</evidence>
<feature type="compositionally biased region" description="Acidic residues" evidence="10">
    <location>
        <begin position="2010"/>
        <end position="2019"/>
    </location>
</feature>
<dbReference type="GO" id="GO:0005524">
    <property type="term" value="F:ATP binding"/>
    <property type="evidence" value="ECO:0007669"/>
    <property type="project" value="UniProtKB-UniRule"/>
</dbReference>
<dbReference type="Gene3D" id="1.10.10.820">
    <property type="match status" value="1"/>
</dbReference>
<feature type="coiled-coil region" evidence="9">
    <location>
        <begin position="885"/>
        <end position="1003"/>
    </location>
</feature>
<dbReference type="InterPro" id="IPR027417">
    <property type="entry name" value="P-loop_NTPase"/>
</dbReference>
<dbReference type="GO" id="GO:0005938">
    <property type="term" value="C:cell cortex"/>
    <property type="evidence" value="ECO:0007669"/>
    <property type="project" value="EnsemblMetazoa"/>
</dbReference>
<dbReference type="Pfam" id="PF01576">
    <property type="entry name" value="Myosin_tail_1"/>
    <property type="match status" value="1"/>
</dbReference>
<dbReference type="PANTHER" id="PTHR13140:SF857">
    <property type="entry name" value="MYOSIN-11"/>
    <property type="match status" value="1"/>
</dbReference>
<evidence type="ECO:0000256" key="7">
    <source>
        <dbReference type="ARBA" id="ARBA00023203"/>
    </source>
</evidence>
<dbReference type="GO" id="GO:0070938">
    <property type="term" value="C:contractile ring"/>
    <property type="evidence" value="ECO:0007669"/>
    <property type="project" value="EnsemblMetazoa"/>
</dbReference>
<dbReference type="PROSITE" id="PS51456">
    <property type="entry name" value="MYOSIN_MOTOR"/>
    <property type="match status" value="1"/>
</dbReference>
<feature type="region of interest" description="Disordered" evidence="10">
    <location>
        <begin position="1136"/>
        <end position="1178"/>
    </location>
</feature>
<dbReference type="FunFam" id="1.20.5.4820:FF:000002">
    <property type="entry name" value="Myosin heavy chain 10"/>
    <property type="match status" value="1"/>
</dbReference>
<evidence type="ECO:0000259" key="12">
    <source>
        <dbReference type="PROSITE" id="PS51844"/>
    </source>
</evidence>
<dbReference type="GO" id="GO:0005863">
    <property type="term" value="C:striated muscle myosin thick filament"/>
    <property type="evidence" value="ECO:0007669"/>
    <property type="project" value="UniProtKB-ARBA"/>
</dbReference>
<keyword evidence="3 8" id="KW-0067">ATP-binding</keyword>
<dbReference type="InterPro" id="IPR004009">
    <property type="entry name" value="SH3_Myosin"/>
</dbReference>
<dbReference type="GO" id="GO:0005516">
    <property type="term" value="F:calmodulin binding"/>
    <property type="evidence" value="ECO:0007669"/>
    <property type="project" value="EnsemblMetazoa"/>
</dbReference>
<dbReference type="InterPro" id="IPR008989">
    <property type="entry name" value="Myosin_S1_N"/>
</dbReference>
<evidence type="ECO:0000256" key="8">
    <source>
        <dbReference type="PROSITE-ProRule" id="PRU00782"/>
    </source>
</evidence>
<dbReference type="FunFam" id="1.10.10.820:FF:000001">
    <property type="entry name" value="Myosin heavy chain"/>
    <property type="match status" value="1"/>
</dbReference>
<proteinExistence type="inferred from homology"/>
<evidence type="ECO:0000256" key="9">
    <source>
        <dbReference type="SAM" id="Coils"/>
    </source>
</evidence>
<dbReference type="Gene3D" id="1.20.5.4820">
    <property type="match status" value="1"/>
</dbReference>
<dbReference type="InterPro" id="IPR002928">
    <property type="entry name" value="Myosin_tail"/>
</dbReference>
<keyword evidence="5 8" id="KW-0518">Myosin</keyword>
<dbReference type="GO" id="GO:0009949">
    <property type="term" value="P:polarity specification of anterior/posterior axis"/>
    <property type="evidence" value="ECO:0007669"/>
    <property type="project" value="EnsemblMetazoa"/>
</dbReference>
<reference evidence="14" key="1">
    <citation type="submission" date="2010-08" db="EMBL/GenBank/DDBJ databases">
        <authorList>
            <consortium name="Caenorhabditis japonica Sequencing Consortium"/>
            <person name="Wilson R.K."/>
        </authorList>
    </citation>
    <scope>NUCLEOTIDE SEQUENCE [LARGE SCALE GENOMIC DNA]</scope>
    <source>
        <strain evidence="14">DF5081</strain>
    </source>
</reference>
<dbReference type="PRINTS" id="PR00193">
    <property type="entry name" value="MYOSINHEAVY"/>
</dbReference>
<dbReference type="GO" id="GO:0000281">
    <property type="term" value="P:mitotic cytokinesis"/>
    <property type="evidence" value="ECO:0007669"/>
    <property type="project" value="EnsemblMetazoa"/>
</dbReference>
<dbReference type="Pfam" id="PF00063">
    <property type="entry name" value="Myosin_head"/>
    <property type="match status" value="1"/>
</dbReference>
<keyword evidence="7 8" id="KW-0009">Actin-binding</keyword>
<feature type="region of interest" description="Actin-binding" evidence="8">
    <location>
        <begin position="670"/>
        <end position="692"/>
    </location>
</feature>
<name>A0A8R1HKJ3_CAEJA</name>
<dbReference type="GO" id="GO:0055059">
    <property type="term" value="P:asymmetric neuroblast division"/>
    <property type="evidence" value="ECO:0007669"/>
    <property type="project" value="EnsemblMetazoa"/>
</dbReference>
<dbReference type="GO" id="GO:0016476">
    <property type="term" value="P:regulation of embryonic cell shape"/>
    <property type="evidence" value="ECO:0007669"/>
    <property type="project" value="EnsemblMetazoa"/>
</dbReference>
<dbReference type="Gene3D" id="1.20.120.720">
    <property type="entry name" value="Myosin VI head, motor domain, U50 subdomain"/>
    <property type="match status" value="1"/>
</dbReference>
<feature type="region of interest" description="Disordered" evidence="10">
    <location>
        <begin position="1054"/>
        <end position="1086"/>
    </location>
</feature>
<keyword evidence="14" id="KW-1185">Reference proteome</keyword>
<dbReference type="GO" id="GO:0110039">
    <property type="term" value="P:positive regulation of nematode male tail tip morphogenesis"/>
    <property type="evidence" value="ECO:0007669"/>
    <property type="project" value="EnsemblMetazoa"/>
</dbReference>
<dbReference type="GO" id="GO:0016459">
    <property type="term" value="C:myosin complex"/>
    <property type="evidence" value="ECO:0007669"/>
    <property type="project" value="UniProtKB-KW"/>
</dbReference>
<accession>A0A8R1HKJ3</accession>
<feature type="compositionally biased region" description="Basic and acidic residues" evidence="10">
    <location>
        <begin position="1914"/>
        <end position="1931"/>
    </location>
</feature>
<dbReference type="GO" id="GO:0019901">
    <property type="term" value="F:protein kinase binding"/>
    <property type="evidence" value="ECO:0007669"/>
    <property type="project" value="EnsemblMetazoa"/>
</dbReference>
<evidence type="ECO:0000256" key="3">
    <source>
        <dbReference type="ARBA" id="ARBA00022840"/>
    </source>
</evidence>
<dbReference type="Gene3D" id="3.40.850.10">
    <property type="entry name" value="Kinesin motor domain"/>
    <property type="match status" value="1"/>
</dbReference>
<evidence type="ECO:0000256" key="6">
    <source>
        <dbReference type="ARBA" id="ARBA00023175"/>
    </source>
</evidence>
<dbReference type="GO" id="GO:0032154">
    <property type="term" value="C:cleavage furrow"/>
    <property type="evidence" value="ECO:0007669"/>
    <property type="project" value="EnsemblMetazoa"/>
</dbReference>
<dbReference type="Gene3D" id="1.20.58.530">
    <property type="match status" value="1"/>
</dbReference>
<dbReference type="Gene3D" id="1.20.5.340">
    <property type="match status" value="2"/>
</dbReference>
<dbReference type="PROSITE" id="PS51844">
    <property type="entry name" value="SH3_LIKE"/>
    <property type="match status" value="1"/>
</dbReference>
<dbReference type="GO" id="GO:0051015">
    <property type="term" value="F:actin filament binding"/>
    <property type="evidence" value="ECO:0007669"/>
    <property type="project" value="InterPro"/>
</dbReference>
<dbReference type="GO" id="GO:0060972">
    <property type="term" value="P:left/right pattern formation"/>
    <property type="evidence" value="ECO:0007669"/>
    <property type="project" value="UniProtKB-ARBA"/>
</dbReference>
<evidence type="ECO:0000256" key="5">
    <source>
        <dbReference type="ARBA" id="ARBA00023123"/>
    </source>
</evidence>
<dbReference type="PANTHER" id="PTHR13140">
    <property type="entry name" value="MYOSIN"/>
    <property type="match status" value="1"/>
</dbReference>
<dbReference type="Proteomes" id="UP000005237">
    <property type="component" value="Unassembled WGS sequence"/>
</dbReference>
<dbReference type="GO" id="GO:0007015">
    <property type="term" value="P:actin filament organization"/>
    <property type="evidence" value="ECO:0007669"/>
    <property type="project" value="TreeGrafter"/>
</dbReference>
<dbReference type="SUPFAM" id="SSF90257">
    <property type="entry name" value="Myosin rod fragments"/>
    <property type="match status" value="3"/>
</dbReference>
<keyword evidence="4 9" id="KW-0175">Coiled coil</keyword>
<dbReference type="SUPFAM" id="SSF52540">
    <property type="entry name" value="P-loop containing nucleoside triphosphate hydrolases"/>
    <property type="match status" value="1"/>
</dbReference>
<keyword evidence="6 8" id="KW-0505">Motor protein</keyword>
<feature type="domain" description="Myosin N-terminal SH3-like" evidence="12">
    <location>
        <begin position="30"/>
        <end position="82"/>
    </location>
</feature>
<dbReference type="CDD" id="cd01377">
    <property type="entry name" value="MYSc_class_II"/>
    <property type="match status" value="1"/>
</dbReference>
<evidence type="ECO:0000259" key="11">
    <source>
        <dbReference type="PROSITE" id="PS51456"/>
    </source>
</evidence>
<dbReference type="GO" id="GO:0045167">
    <property type="term" value="P:asymmetric protein localization involved in cell fate determination"/>
    <property type="evidence" value="ECO:0007669"/>
    <property type="project" value="EnsemblMetazoa"/>
</dbReference>
<evidence type="ECO:0000313" key="13">
    <source>
        <dbReference type="EnsemblMetazoa" id="CJA01896.1"/>
    </source>
</evidence>
<dbReference type="GO" id="GO:0000146">
    <property type="term" value="F:microfilament motor activity"/>
    <property type="evidence" value="ECO:0007669"/>
    <property type="project" value="TreeGrafter"/>
</dbReference>
<dbReference type="GO" id="GO:0002119">
    <property type="term" value="P:nematode larval development"/>
    <property type="evidence" value="ECO:0007669"/>
    <property type="project" value="EnsemblMetazoa"/>
</dbReference>
<dbReference type="FunFam" id="3.40.850.10:FF:000101">
    <property type="entry name" value="Slow myosin heavy chain 2"/>
    <property type="match status" value="1"/>
</dbReference>
<evidence type="ECO:0000256" key="1">
    <source>
        <dbReference type="ARBA" id="ARBA00008314"/>
    </source>
</evidence>
<sequence>MMTSRNKNDEIDQLRAKTDFLNPSISADWAKKKLMWVPSEKDGFALGAVIGEPHADGTIDIELMETGERQRVSLDDCQKPNPPKYDKCEDMAMLTCLNEASVLYNLKQRYFSNLYYTYSGLFCVVINPYKRIPIYTDTIAEQFKCKKRKEMPPHIFAVADEAYRSMLQDRDDQSILCTGESGAGKTENTKKVIQYLAYVANRTLTKNRKTSLDLDTSSNRLMGQLEEQLLQANPILEAFGNSKTVKNDNSSRFGKFIRVHFDGTGCISGANIEFYLLEKSRVLRQAPNERSFHIFYQLLKGLSKTQREQFLLEDSLSKYKFISNGDAKLAGVDDAAEMKETLQAMSIMGLNDEEIGGILRVVSAVMLFGNLEFSQENKNNDQAVLTNDAVAQKIASLLGVNVTELMRAFLKPKIKVQRDLVHRAQSVDQVKFSVGAIAKASYERLFRSLVHRLNRSLDRTRQQSVSFIGILDIAGFEIFDTNSFEQLCINYTNEKLQQLFNNTMFVREQQEYLDEGLEWKVLDFGLNLQPTIDLIDKPMGIMSTLDDVCLFPQGSDQSLVQRLTDTHSQHPKYVVPEIRSRSDFAVVHYAGRVDYQADGWRVKNMDPLNENVIDVLKTAKESLIVDMWKDVSDVCSLSAADSTSDTGVFGSRMPKKGMFRTVSQLYKEQLTRLMSTLNNTNPHFVRCIIPNHEKKHGVLNSHLVLDQLRCNGVLEGIRICRQGFPTRLPFQEFRHRYEKLLAPEANPAGFMDGKEAVRRIMQALEVDANLFRIGQSKIFFRAGVVAEFEEMRDQKLSSLIEAFQAHCRGWLGRRVMVRRREQEVAIKILQRNGLAWMRLREWQWWRLLTKVKPLLEVTNKDELIAEKEMELKVTSERLRRSEVFIADYKQQMEKMDEERLVLKTRLDAESSERAEMFEERSRIAARKMELETILEDVSKRLESEEQKSKTVNNENRKLTEMVRHLEENLEDEERSRQKLLLEKNSIEARLKEIEVQGAELEDSGIKLTKEKKALEDRCEDFSSRLIDEVDRSKQLVKAKARLEAVVSEITDELEKEKQQRQQAETARRAAENQLREEQEAALEKTRKAEELSNQLMRKETELSHINMKNDEELAARQQLEREIREIRAQFDDAVEEANKEKAARQKAEKARRDMAEELESYKQELEESNDKSVLHSQLKAKRDEEYAHLQKQLEDTLKSSDEKIEEVKAQYQKKIEELNEANDQMKRQKVSADKLKSSVEADNENIRAELSSVASARTEAEKKRKAAEALLMEREHKMREMQTSIDDLMAKLAKMSSEMETIQKAKSAEEVLNSNLLKKNATLDMQLSEMTETAAQDQRNRKNLSNKISHLEEELAVAVEAKDDALLAQEKSDKEVKELKAQLAEARKKLDEENREVMEEMRKKKEKELVLEKERADAAEQARDKAERAKKKAIQEAEDAQKELTDVLAATREMERKQRKFDQQLADEKNNTLLALQDRDSAQQMLRDAETKTLVLSNDLSEKKELIEQLEKDKRTLKLEIEICAKPILLCSIIYLFLQASTKDDAGKNFYELEKTKRRLDEELNRAEQQIIELEDALQIADDARTRVEVNMQAMRADFERQLANREEDEDERKKSLSSKIRHLTEELEAEQRSRQAAVATKKKFELQVSELTEKNEAAQRQMEDLTRQLRKAQLGVKDIQMDATEARAAMEDAMTAQREAEKRSRNSEDEIKRLNADLQAISSSRRKAEAERDELIEEVAALRASSFSNEEKRRLEAKVIDLEDQLDEETSANELAQEKIRKAQQQLEQMTADLAMERSLCERNETDRNALERANRDLRQQLQDAETNAVARLRTQISVAEAKVISLEQQLSLEEQDKMRQGRSLRRMETKMAETMQMLEEEKRQGESNRQAVDRQNTRIRQLRAQLEDTEAERDRLNNKLKEERRRAEEMSDLNETLSRDVSIMRQRETSARRTPGLLHRDSRRFGSNSSIAKDEFRGSGLTNDMSPSERDRPSSRLTSGTGSQVGNTDEDHDSVRN</sequence>
<organism evidence="13 14">
    <name type="scientific">Caenorhabditis japonica</name>
    <dbReference type="NCBI Taxonomy" id="281687"/>
    <lineage>
        <taxon>Eukaryota</taxon>
        <taxon>Metazoa</taxon>
        <taxon>Ecdysozoa</taxon>
        <taxon>Nematoda</taxon>
        <taxon>Chromadorea</taxon>
        <taxon>Rhabditida</taxon>
        <taxon>Rhabditina</taxon>
        <taxon>Rhabditomorpha</taxon>
        <taxon>Rhabditoidea</taxon>
        <taxon>Rhabditidae</taxon>
        <taxon>Peloderinae</taxon>
        <taxon>Caenorhabditis</taxon>
    </lineage>
</organism>
<dbReference type="InterPro" id="IPR036961">
    <property type="entry name" value="Kinesin_motor_dom_sf"/>
</dbReference>
<dbReference type="Gene3D" id="2.30.30.360">
    <property type="entry name" value="Myosin S1 fragment, N-terminal"/>
    <property type="match status" value="1"/>
</dbReference>
<dbReference type="GO" id="GO:0009792">
    <property type="term" value="P:embryo development ending in birth or egg hatching"/>
    <property type="evidence" value="ECO:0007669"/>
    <property type="project" value="EnsemblMetazoa"/>
</dbReference>
<evidence type="ECO:0000256" key="10">
    <source>
        <dbReference type="SAM" id="MobiDB-lite"/>
    </source>
</evidence>
<comment type="similarity">
    <text evidence="1 8">Belongs to the TRAFAC class myosin-kinesin ATPase superfamily. Myosin family.</text>
</comment>
<evidence type="ECO:0000313" key="14">
    <source>
        <dbReference type="Proteomes" id="UP000005237"/>
    </source>
</evidence>
<keyword evidence="2 8" id="KW-0547">Nucleotide-binding</keyword>
<feature type="region of interest" description="Disordered" evidence="10">
    <location>
        <begin position="1220"/>
        <end position="1239"/>
    </location>
</feature>
<dbReference type="InterPro" id="IPR001609">
    <property type="entry name" value="Myosin_head_motor_dom-like"/>
</dbReference>
<dbReference type="EnsemblMetazoa" id="CJA01896.1">
    <property type="protein sequence ID" value="CJA01896.1"/>
    <property type="gene ID" value="WBGene00121100"/>
</dbReference>
<protein>
    <submittedName>
        <fullName evidence="13">Uncharacterized protein</fullName>
    </submittedName>
</protein>
<feature type="compositionally biased region" description="Polar residues" evidence="10">
    <location>
        <begin position="1997"/>
        <end position="2009"/>
    </location>
</feature>